<dbReference type="RefSeq" id="WP_119060654.1">
    <property type="nucleotide sequence ID" value="NZ_QXDF01000001.1"/>
</dbReference>
<dbReference type="SUPFAM" id="SSF51695">
    <property type="entry name" value="PLC-like phosphodiesterases"/>
    <property type="match status" value="1"/>
</dbReference>
<protein>
    <submittedName>
        <fullName evidence="2">Glycerophosphoryl diester phosphodiesterase</fullName>
    </submittedName>
</protein>
<dbReference type="PANTHER" id="PTHR46211">
    <property type="entry name" value="GLYCEROPHOSPHORYL DIESTER PHOSPHODIESTERASE"/>
    <property type="match status" value="1"/>
</dbReference>
<dbReference type="EMBL" id="QXDF01000001">
    <property type="protein sequence ID" value="RIA55802.1"/>
    <property type="molecule type" value="Genomic_DNA"/>
</dbReference>
<keyword evidence="3" id="KW-1185">Reference proteome</keyword>
<accession>A0A397Q3V5</accession>
<gene>
    <name evidence="2" type="ORF">BXY53_0883</name>
</gene>
<evidence type="ECO:0000259" key="1">
    <source>
        <dbReference type="PROSITE" id="PS51704"/>
    </source>
</evidence>
<dbReference type="Pfam" id="PF03009">
    <property type="entry name" value="GDPD"/>
    <property type="match status" value="1"/>
</dbReference>
<name>A0A397Q3V5_9HYPH</name>
<dbReference type="AlphaFoldDB" id="A0A397Q3V5"/>
<reference evidence="2 3" key="1">
    <citation type="submission" date="2018-08" db="EMBL/GenBank/DDBJ databases">
        <title>Genomic Encyclopedia of Archaeal and Bacterial Type Strains, Phase II (KMG-II): from individual species to whole genera.</title>
        <authorList>
            <person name="Goeker M."/>
        </authorList>
    </citation>
    <scope>NUCLEOTIDE SEQUENCE [LARGE SCALE GENOMIC DNA]</scope>
    <source>
        <strain evidence="2 3">DSM 5002</strain>
    </source>
</reference>
<dbReference type="Gene3D" id="3.20.20.190">
    <property type="entry name" value="Phosphatidylinositol (PI) phosphodiesterase"/>
    <property type="match status" value="1"/>
</dbReference>
<dbReference type="InterPro" id="IPR017946">
    <property type="entry name" value="PLC-like_Pdiesterase_TIM-brl"/>
</dbReference>
<sequence>MSGSALAPSRTLVIGHRGSRGTRPENTLAAVDDALTAGADLVEIDVQLTADGVPVVVHDPVLSSDLARAPGGAWVADNAPRVADLTWAEIARFDVGTARPGSAIARTFFSQSPCPGARVPRLAEVLEHMADGHAGLLIEIKSDAERLAPGGPPAALAAAVLGEVAVQPDAPGVIYQSFDWRVLREIRAVRPGARLSALTAEAPGREAARTVYGGSPWLAGLVRSAGGQGELLDGAAALGCEIWAPFWGDLTRSRVAAARAHGFAVFAWTVNDIFTARRLAGWGVDGIITDYPAAMVAGLGN</sequence>
<dbReference type="PROSITE" id="PS51704">
    <property type="entry name" value="GP_PDE"/>
    <property type="match status" value="1"/>
</dbReference>
<dbReference type="Proteomes" id="UP000266273">
    <property type="component" value="Unassembled WGS sequence"/>
</dbReference>
<dbReference type="InterPro" id="IPR030395">
    <property type="entry name" value="GP_PDE_dom"/>
</dbReference>
<evidence type="ECO:0000313" key="2">
    <source>
        <dbReference type="EMBL" id="RIA55802.1"/>
    </source>
</evidence>
<proteinExistence type="predicted"/>
<dbReference type="PANTHER" id="PTHR46211:SF14">
    <property type="entry name" value="GLYCEROPHOSPHODIESTER PHOSPHODIESTERASE"/>
    <property type="match status" value="1"/>
</dbReference>
<organism evidence="2 3">
    <name type="scientific">Dichotomicrobium thermohalophilum</name>
    <dbReference type="NCBI Taxonomy" id="933063"/>
    <lineage>
        <taxon>Bacteria</taxon>
        <taxon>Pseudomonadati</taxon>
        <taxon>Pseudomonadota</taxon>
        <taxon>Alphaproteobacteria</taxon>
        <taxon>Hyphomicrobiales</taxon>
        <taxon>Hyphomicrobiaceae</taxon>
        <taxon>Dichotomicrobium</taxon>
    </lineage>
</organism>
<dbReference type="GO" id="GO:0008081">
    <property type="term" value="F:phosphoric diester hydrolase activity"/>
    <property type="evidence" value="ECO:0007669"/>
    <property type="project" value="InterPro"/>
</dbReference>
<evidence type="ECO:0000313" key="3">
    <source>
        <dbReference type="Proteomes" id="UP000266273"/>
    </source>
</evidence>
<dbReference type="GO" id="GO:0006629">
    <property type="term" value="P:lipid metabolic process"/>
    <property type="evidence" value="ECO:0007669"/>
    <property type="project" value="InterPro"/>
</dbReference>
<feature type="domain" description="GP-PDE" evidence="1">
    <location>
        <begin position="11"/>
        <end position="299"/>
    </location>
</feature>
<dbReference type="OrthoDB" id="9787897at2"/>
<comment type="caution">
    <text evidence="2">The sequence shown here is derived from an EMBL/GenBank/DDBJ whole genome shotgun (WGS) entry which is preliminary data.</text>
</comment>